<accession>A0A1P8K335</accession>
<dbReference type="GO" id="GO:0071949">
    <property type="term" value="F:FAD binding"/>
    <property type="evidence" value="ECO:0007669"/>
    <property type="project" value="InterPro"/>
</dbReference>
<dbReference type="SUPFAM" id="SSF51905">
    <property type="entry name" value="FAD/NAD(P)-binding domain"/>
    <property type="match status" value="1"/>
</dbReference>
<dbReference type="InterPro" id="IPR002938">
    <property type="entry name" value="FAD-bd"/>
</dbReference>
<evidence type="ECO:0000313" key="4">
    <source>
        <dbReference type="Proteomes" id="UP000186609"/>
    </source>
</evidence>
<dbReference type="InterPro" id="IPR036188">
    <property type="entry name" value="FAD/NAD-bd_sf"/>
</dbReference>
<sequence>MPVIHTHCCIAGGGPAGMVLGYLLARAGVPVVVLEKHADFLRDFRGDTVHPSTLRVLDDIGLLAAFDQLPQQKVDHLGMRFGTRLQPAIDFRGLKPFAYMALVPQWDFLDFIASQGRRRYAHFDLRMRHAATALIEEGGRVCGVRVRAPEGEFDIRAEVVIACDGRHSTLRSAAGLTATDYGAPMDVMWFRLPREATDPDDTFASFSEGHMMVLLNRGDYWQAAFVVPKGSDADWRAGPLGVLRTAIEKLAPFFHGRLQVLTAWEEVKTLEVRVDRLARWTRPGLLLIGDAAHAMSPIGGVGINLAIQDAVAASNLLAPTLRAGGPIDEALLRRVQSRREAPTRLIQALQLQVQQRLISRALAHSAKPIEVPGLLRWLLQFRAVRNLPARLVGYGFRAERVQTQAMTPVP</sequence>
<evidence type="ECO:0000313" key="3">
    <source>
        <dbReference type="EMBL" id="APW40397.1"/>
    </source>
</evidence>
<dbReference type="Gene3D" id="3.50.50.60">
    <property type="entry name" value="FAD/NAD(P)-binding domain"/>
    <property type="match status" value="2"/>
</dbReference>
<proteinExistence type="predicted"/>
<evidence type="ECO:0000256" key="1">
    <source>
        <dbReference type="ARBA" id="ARBA00023002"/>
    </source>
</evidence>
<reference evidence="3 4" key="1">
    <citation type="submission" date="2017-01" db="EMBL/GenBank/DDBJ databases">
        <authorList>
            <person name="Mah S.A."/>
            <person name="Swanson W.J."/>
            <person name="Moy G.W."/>
            <person name="Vacquier V.D."/>
        </authorList>
    </citation>
    <scope>NUCLEOTIDE SEQUENCE [LARGE SCALE GENOMIC DNA]</scope>
    <source>
        <strain evidence="3 4">DCY110</strain>
    </source>
</reference>
<dbReference type="Pfam" id="PF01494">
    <property type="entry name" value="FAD_binding_3"/>
    <property type="match status" value="1"/>
</dbReference>
<name>A0A1P8K335_9BURK</name>
<keyword evidence="1" id="KW-0560">Oxidoreductase</keyword>
<dbReference type="PANTHER" id="PTHR43476:SF5">
    <property type="entry name" value="FAD-DEPENDENT MONOOXYGENASE"/>
    <property type="match status" value="1"/>
</dbReference>
<dbReference type="EMBL" id="CP019236">
    <property type="protein sequence ID" value="APW40397.1"/>
    <property type="molecule type" value="Genomic_DNA"/>
</dbReference>
<dbReference type="Proteomes" id="UP000186609">
    <property type="component" value="Chromosome"/>
</dbReference>
<protein>
    <recommendedName>
        <fullName evidence="2">FAD-binding domain-containing protein</fullName>
    </recommendedName>
</protein>
<dbReference type="OrthoDB" id="5487740at2"/>
<dbReference type="PANTHER" id="PTHR43476">
    <property type="entry name" value="3-(3-HYDROXY-PHENYL)PROPIONATE/3-HYDROXYCINNAMIC ACID HYDROXYLASE"/>
    <property type="match status" value="1"/>
</dbReference>
<gene>
    <name evidence="3" type="ORF">RD110_01245</name>
</gene>
<dbReference type="PRINTS" id="PR00420">
    <property type="entry name" value="RNGMNOXGNASE"/>
</dbReference>
<organism evidence="3 4">
    <name type="scientific">Rhodoferax koreensis</name>
    <dbReference type="NCBI Taxonomy" id="1842727"/>
    <lineage>
        <taxon>Bacteria</taxon>
        <taxon>Pseudomonadati</taxon>
        <taxon>Pseudomonadota</taxon>
        <taxon>Betaproteobacteria</taxon>
        <taxon>Burkholderiales</taxon>
        <taxon>Comamonadaceae</taxon>
        <taxon>Rhodoferax</taxon>
    </lineage>
</organism>
<dbReference type="STRING" id="1842727.RD110_01245"/>
<dbReference type="GO" id="GO:0016491">
    <property type="term" value="F:oxidoreductase activity"/>
    <property type="evidence" value="ECO:0007669"/>
    <property type="project" value="UniProtKB-KW"/>
</dbReference>
<dbReference type="InterPro" id="IPR050631">
    <property type="entry name" value="PheA/TfdB_FAD_monoxygenase"/>
</dbReference>
<dbReference type="AlphaFoldDB" id="A0A1P8K335"/>
<dbReference type="KEGG" id="rhy:RD110_01245"/>
<dbReference type="RefSeq" id="WP_076204209.1">
    <property type="nucleotide sequence ID" value="NZ_CP019236.1"/>
</dbReference>
<keyword evidence="4" id="KW-1185">Reference proteome</keyword>
<feature type="domain" description="FAD-binding" evidence="2">
    <location>
        <begin position="6"/>
        <end position="340"/>
    </location>
</feature>
<evidence type="ECO:0000259" key="2">
    <source>
        <dbReference type="Pfam" id="PF01494"/>
    </source>
</evidence>
<dbReference type="NCBIfam" id="NF004834">
    <property type="entry name" value="PRK06185.1-3"/>
    <property type="match status" value="1"/>
</dbReference>